<dbReference type="Pfam" id="PF17919">
    <property type="entry name" value="RT_RNaseH_2"/>
    <property type="match status" value="1"/>
</dbReference>
<evidence type="ECO:0000259" key="2">
    <source>
        <dbReference type="Pfam" id="PF17919"/>
    </source>
</evidence>
<dbReference type="AlphaFoldDB" id="A0A7R8H7S3"/>
<dbReference type="InterPro" id="IPR050951">
    <property type="entry name" value="Retrovirus_Pol_polyprotein"/>
</dbReference>
<dbReference type="GO" id="GO:0003824">
    <property type="term" value="F:catalytic activity"/>
    <property type="evidence" value="ECO:0007669"/>
    <property type="project" value="UniProtKB-KW"/>
</dbReference>
<dbReference type="EMBL" id="HG994583">
    <property type="protein sequence ID" value="CAF2926045.1"/>
    <property type="molecule type" value="Genomic_DNA"/>
</dbReference>
<keyword evidence="1" id="KW-0511">Multifunctional enzyme</keyword>
<protein>
    <submittedName>
        <fullName evidence="3">(salmon louse) hypothetical protein</fullName>
    </submittedName>
</protein>
<organism evidence="3 4">
    <name type="scientific">Lepeophtheirus salmonis</name>
    <name type="common">Salmon louse</name>
    <name type="synonym">Caligus salmonis</name>
    <dbReference type="NCBI Taxonomy" id="72036"/>
    <lineage>
        <taxon>Eukaryota</taxon>
        <taxon>Metazoa</taxon>
        <taxon>Ecdysozoa</taxon>
        <taxon>Arthropoda</taxon>
        <taxon>Crustacea</taxon>
        <taxon>Multicrustacea</taxon>
        <taxon>Hexanauplia</taxon>
        <taxon>Copepoda</taxon>
        <taxon>Siphonostomatoida</taxon>
        <taxon>Caligidae</taxon>
        <taxon>Lepeophtheirus</taxon>
    </lineage>
</organism>
<dbReference type="SUPFAM" id="SSF56672">
    <property type="entry name" value="DNA/RNA polymerases"/>
    <property type="match status" value="1"/>
</dbReference>
<evidence type="ECO:0000313" key="3">
    <source>
        <dbReference type="EMBL" id="CAF2926045.1"/>
    </source>
</evidence>
<accession>A0A7R8H7S3</accession>
<evidence type="ECO:0000313" key="4">
    <source>
        <dbReference type="Proteomes" id="UP000675881"/>
    </source>
</evidence>
<proteinExistence type="predicted"/>
<dbReference type="InterPro" id="IPR043502">
    <property type="entry name" value="DNA/RNA_pol_sf"/>
</dbReference>
<feature type="domain" description="Reverse transcriptase/retrotransposon-derived protein RNase H-like" evidence="2">
    <location>
        <begin position="43"/>
        <end position="124"/>
    </location>
</feature>
<reference evidence="3" key="1">
    <citation type="submission" date="2021-02" db="EMBL/GenBank/DDBJ databases">
        <authorList>
            <person name="Bekaert M."/>
        </authorList>
    </citation>
    <scope>NUCLEOTIDE SEQUENCE</scope>
    <source>
        <strain evidence="3">IoA-00</strain>
    </source>
</reference>
<evidence type="ECO:0000256" key="1">
    <source>
        <dbReference type="ARBA" id="ARBA00023268"/>
    </source>
</evidence>
<sequence>MFARYIVSFNGISPDPEEVAAIAQFPSPSNLTNLRSFVDLWPHEKAFDKIYAKILTDPKDSVLAHFDQNLPITLLVDVLRPWGIGFALIQIHRDCSTRLIQSGSRYLKEAETRYAVCEIKTWSIQ</sequence>
<dbReference type="PANTHER" id="PTHR37984">
    <property type="entry name" value="PROTEIN CBG26694"/>
    <property type="match status" value="1"/>
</dbReference>
<dbReference type="PANTHER" id="PTHR37984:SF5">
    <property type="entry name" value="PROTEIN NYNRIN-LIKE"/>
    <property type="match status" value="1"/>
</dbReference>
<keyword evidence="4" id="KW-1185">Reference proteome</keyword>
<dbReference type="GO" id="GO:0071897">
    <property type="term" value="P:DNA biosynthetic process"/>
    <property type="evidence" value="ECO:0007669"/>
    <property type="project" value="UniProtKB-ARBA"/>
</dbReference>
<name>A0A7R8H7S3_LEPSM</name>
<gene>
    <name evidence="3" type="ORF">LSAA_9320</name>
</gene>
<dbReference type="InterPro" id="IPR041577">
    <property type="entry name" value="RT_RNaseH_2"/>
</dbReference>
<dbReference type="Proteomes" id="UP000675881">
    <property type="component" value="Chromosome 4"/>
</dbReference>